<protein>
    <submittedName>
        <fullName evidence="4">Biotin synthesis protein BioC</fullName>
    </submittedName>
</protein>
<evidence type="ECO:0000313" key="4">
    <source>
        <dbReference type="EMBL" id="ABD45055.1"/>
    </source>
</evidence>
<evidence type="ECO:0000256" key="1">
    <source>
        <dbReference type="ARBA" id="ARBA00022603"/>
    </source>
</evidence>
<dbReference type="AlphaFoldDB" id="Q2GI65"/>
<evidence type="ECO:0000259" key="3">
    <source>
        <dbReference type="Pfam" id="PF08241"/>
    </source>
</evidence>
<feature type="domain" description="Methyltransferase type 11" evidence="3">
    <location>
        <begin position="48"/>
        <end position="138"/>
    </location>
</feature>
<dbReference type="HOGENOM" id="CLU_046586_2_2_5"/>
<dbReference type="STRING" id="205920.ECH_0035"/>
<evidence type="ECO:0000313" key="5">
    <source>
        <dbReference type="Proteomes" id="UP000008320"/>
    </source>
</evidence>
<dbReference type="SUPFAM" id="SSF53335">
    <property type="entry name" value="S-adenosyl-L-methionine-dependent methyltransferases"/>
    <property type="match status" value="1"/>
</dbReference>
<dbReference type="Proteomes" id="UP000008320">
    <property type="component" value="Chromosome"/>
</dbReference>
<evidence type="ECO:0000256" key="2">
    <source>
        <dbReference type="ARBA" id="ARBA00022679"/>
    </source>
</evidence>
<dbReference type="GO" id="GO:0032259">
    <property type="term" value="P:methylation"/>
    <property type="evidence" value="ECO:0007669"/>
    <property type="project" value="UniProtKB-KW"/>
</dbReference>
<dbReference type="OrthoDB" id="9807911at2"/>
<dbReference type="Gene3D" id="3.40.50.150">
    <property type="entry name" value="Vaccinia Virus protein VP39"/>
    <property type="match status" value="1"/>
</dbReference>
<gene>
    <name evidence="4" type="ordered locus">ECH_0035</name>
</gene>
<reference evidence="4 5" key="1">
    <citation type="journal article" date="2006" name="PLoS Genet.">
        <title>Comparative genomics of emerging human ehrlichiosis agents.</title>
        <authorList>
            <person name="Dunning Hotopp J.C."/>
            <person name="Lin M."/>
            <person name="Madupu R."/>
            <person name="Crabtree J."/>
            <person name="Angiuoli S.V."/>
            <person name="Eisen J.A."/>
            <person name="Seshadri R."/>
            <person name="Ren Q."/>
            <person name="Wu M."/>
            <person name="Utterback T.R."/>
            <person name="Smith S."/>
            <person name="Lewis M."/>
            <person name="Khouri H."/>
            <person name="Zhang C."/>
            <person name="Niu H."/>
            <person name="Lin Q."/>
            <person name="Ohashi N."/>
            <person name="Zhi N."/>
            <person name="Nelson W."/>
            <person name="Brinkac L.M."/>
            <person name="Dodson R.J."/>
            <person name="Rosovitz M.J."/>
            <person name="Sundaram J."/>
            <person name="Daugherty S.C."/>
            <person name="Davidsen T."/>
            <person name="Durkin A.S."/>
            <person name="Gwinn M."/>
            <person name="Haft D.H."/>
            <person name="Selengut J.D."/>
            <person name="Sullivan S.A."/>
            <person name="Zafar N."/>
            <person name="Zhou L."/>
            <person name="Benahmed F."/>
            <person name="Forberger H."/>
            <person name="Halpin R."/>
            <person name="Mulligan S."/>
            <person name="Robinson J."/>
            <person name="White O."/>
            <person name="Rikihisa Y."/>
            <person name="Tettelin H."/>
        </authorList>
    </citation>
    <scope>NUCLEOTIDE SEQUENCE [LARGE SCALE GENOMIC DNA]</scope>
    <source>
        <strain evidence="5">ATCC CRL-10679 / Arkansas</strain>
    </source>
</reference>
<dbReference type="InterPro" id="IPR013216">
    <property type="entry name" value="Methyltransf_11"/>
</dbReference>
<keyword evidence="2" id="KW-0808">Transferase</keyword>
<dbReference type="eggNOG" id="COG2226">
    <property type="taxonomic scope" value="Bacteria"/>
</dbReference>
<dbReference type="Pfam" id="PF08241">
    <property type="entry name" value="Methyltransf_11"/>
    <property type="match status" value="1"/>
</dbReference>
<dbReference type="InterPro" id="IPR050602">
    <property type="entry name" value="Malonyl-ACP_OMT"/>
</dbReference>
<dbReference type="PANTHER" id="PTHR13090">
    <property type="entry name" value="ARGININE-HYDROXYLASE NDUFAF5, MITOCHONDRIAL"/>
    <property type="match status" value="1"/>
</dbReference>
<dbReference type="EMBL" id="CP000236">
    <property type="protein sequence ID" value="ABD45055.1"/>
    <property type="molecule type" value="Genomic_DNA"/>
</dbReference>
<proteinExistence type="predicted"/>
<organism evidence="4 5">
    <name type="scientific">Ehrlichia chaffeensis (strain ATCC CRL-10679 / Arkansas)</name>
    <dbReference type="NCBI Taxonomy" id="205920"/>
    <lineage>
        <taxon>Bacteria</taxon>
        <taxon>Pseudomonadati</taxon>
        <taxon>Pseudomonadota</taxon>
        <taxon>Alphaproteobacteria</taxon>
        <taxon>Rickettsiales</taxon>
        <taxon>Anaplasmataceae</taxon>
        <taxon>Ehrlichia</taxon>
    </lineage>
</organism>
<name>Q2GI65_EHRCR</name>
<dbReference type="PANTHER" id="PTHR13090:SF1">
    <property type="entry name" value="ARGININE-HYDROXYLASE NDUFAF5, MITOCHONDRIAL"/>
    <property type="match status" value="1"/>
</dbReference>
<accession>Q2GI65</accession>
<keyword evidence="5" id="KW-1185">Reference proteome</keyword>
<dbReference type="KEGG" id="ech:ECH_0035"/>
<dbReference type="GO" id="GO:0008757">
    <property type="term" value="F:S-adenosylmethionine-dependent methyltransferase activity"/>
    <property type="evidence" value="ECO:0007669"/>
    <property type="project" value="InterPro"/>
</dbReference>
<dbReference type="CDD" id="cd02440">
    <property type="entry name" value="AdoMet_MTases"/>
    <property type="match status" value="1"/>
</dbReference>
<sequence>MGLITQKIQKAFDNAASSYDKYSHIQDVILRELCSTVVLESCDKRNILDVGCGTGNMSKFLNVANHNLIQVDLSREMCVLAKKKNNALSVNCHMDVMPFYENFFDVIIASMVLQWSRDVSISLLELFRVMKSDGILYVAIPIFGTLIELNNVIEKVGGSFSQFYKMNEFINIVNSFNVKVQYAFCCNYRQYHKSFRAFLLSMKLTGVYTKKVSDEQYNIFEISKIYKELYSLQNCIFNSWNIMYLVVKK</sequence>
<keyword evidence="1" id="KW-0489">Methyltransferase</keyword>
<dbReference type="RefSeq" id="WP_006010252.1">
    <property type="nucleotide sequence ID" value="NC_007799.1"/>
</dbReference>
<dbReference type="InterPro" id="IPR029063">
    <property type="entry name" value="SAM-dependent_MTases_sf"/>
</dbReference>